<dbReference type="Gene3D" id="1.50.40.10">
    <property type="entry name" value="Mitochondrial carrier domain"/>
    <property type="match status" value="1"/>
</dbReference>
<evidence type="ECO:0000256" key="8">
    <source>
        <dbReference type="ARBA" id="ARBA00023136"/>
    </source>
</evidence>
<dbReference type="InterPro" id="IPR002167">
    <property type="entry name" value="GDC-like"/>
</dbReference>
<evidence type="ECO:0000256" key="4">
    <source>
        <dbReference type="ARBA" id="ARBA00022692"/>
    </source>
</evidence>
<reference evidence="11" key="2">
    <citation type="submission" date="2025-08" db="UniProtKB">
        <authorList>
            <consortium name="Ensembl"/>
        </authorList>
    </citation>
    <scope>IDENTIFICATION</scope>
</reference>
<evidence type="ECO:0000313" key="11">
    <source>
        <dbReference type="Ensembl" id="ENSCSAVP00000000384.1"/>
    </source>
</evidence>
<dbReference type="OMA" id="YKMSVPK"/>
<dbReference type="GO" id="GO:0005743">
    <property type="term" value="C:mitochondrial inner membrane"/>
    <property type="evidence" value="ECO:0007669"/>
    <property type="project" value="UniProtKB-SubCell"/>
</dbReference>
<dbReference type="Pfam" id="PF00153">
    <property type="entry name" value="Mito_carr"/>
    <property type="match status" value="3"/>
</dbReference>
<dbReference type="PRINTS" id="PR00926">
    <property type="entry name" value="MITOCARRIER"/>
</dbReference>
<accession>H2Y4Y6</accession>
<dbReference type="Ensembl" id="ENSCSAVT00000000389.1">
    <property type="protein sequence ID" value="ENSCSAVP00000000384.1"/>
    <property type="gene ID" value="ENSCSAVG00000000216.1"/>
</dbReference>
<dbReference type="PANTHER" id="PTHR24089">
    <property type="entry name" value="SOLUTE CARRIER FAMILY 25"/>
    <property type="match status" value="1"/>
</dbReference>
<dbReference type="STRING" id="51511.ENSCSAVP00000000384"/>
<reference evidence="12" key="1">
    <citation type="submission" date="2003-08" db="EMBL/GenBank/DDBJ databases">
        <authorList>
            <person name="Birren B."/>
            <person name="Nusbaum C."/>
            <person name="Abebe A."/>
            <person name="Abouelleil A."/>
            <person name="Adekoya E."/>
            <person name="Ait-zahra M."/>
            <person name="Allen N."/>
            <person name="Allen T."/>
            <person name="An P."/>
            <person name="Anderson M."/>
            <person name="Anderson S."/>
            <person name="Arachchi H."/>
            <person name="Armbruster J."/>
            <person name="Bachantsang P."/>
            <person name="Baldwin J."/>
            <person name="Barry A."/>
            <person name="Bayul T."/>
            <person name="Blitshsteyn B."/>
            <person name="Bloom T."/>
            <person name="Blye J."/>
            <person name="Boguslavskiy L."/>
            <person name="Borowsky M."/>
            <person name="Boukhgalter B."/>
            <person name="Brunache A."/>
            <person name="Butler J."/>
            <person name="Calixte N."/>
            <person name="Calvo S."/>
            <person name="Camarata J."/>
            <person name="Campo K."/>
            <person name="Chang J."/>
            <person name="Cheshatsang Y."/>
            <person name="Citroen M."/>
            <person name="Collymore A."/>
            <person name="Considine T."/>
            <person name="Cook A."/>
            <person name="Cooke P."/>
            <person name="Corum B."/>
            <person name="Cuomo C."/>
            <person name="David R."/>
            <person name="Dawoe T."/>
            <person name="Degray S."/>
            <person name="Dodge S."/>
            <person name="Dooley K."/>
            <person name="Dorje P."/>
            <person name="Dorjee K."/>
            <person name="Dorris L."/>
            <person name="Duffey N."/>
            <person name="Dupes A."/>
            <person name="Elkins T."/>
            <person name="Engels R."/>
            <person name="Erickson J."/>
            <person name="Farina A."/>
            <person name="Faro S."/>
            <person name="Ferreira P."/>
            <person name="Fischer H."/>
            <person name="Fitzgerald M."/>
            <person name="Foley K."/>
            <person name="Gage D."/>
            <person name="Galagan J."/>
            <person name="Gearin G."/>
            <person name="Gnerre S."/>
            <person name="Gnirke A."/>
            <person name="Goyette A."/>
            <person name="Graham J."/>
            <person name="Grandbois E."/>
            <person name="Gyaltsen K."/>
            <person name="Hafez N."/>
            <person name="Hagopian D."/>
            <person name="Hagos B."/>
            <person name="Hall J."/>
            <person name="Hatcher B."/>
            <person name="Heller A."/>
            <person name="Higgins H."/>
            <person name="Honan T."/>
            <person name="Horn A."/>
            <person name="Houde N."/>
            <person name="Hughes L."/>
            <person name="Hulme W."/>
            <person name="Husby E."/>
            <person name="Iliev I."/>
            <person name="Jaffe D."/>
            <person name="Jones C."/>
            <person name="Kamal M."/>
            <person name="Kamat A."/>
            <person name="Kamvysselis M."/>
            <person name="Karlsson E."/>
            <person name="Kells C."/>
            <person name="Kieu A."/>
            <person name="Kisner P."/>
            <person name="Kodira C."/>
            <person name="Kulbokas E."/>
            <person name="Labutti K."/>
            <person name="Lama D."/>
            <person name="Landers T."/>
            <person name="Leger J."/>
            <person name="Levine S."/>
            <person name="Lewis D."/>
            <person name="Lewis T."/>
            <person name="Lindblad-toh K."/>
            <person name="Liu X."/>
            <person name="Lokyitsang T."/>
            <person name="Lokyitsang Y."/>
            <person name="Lucien O."/>
            <person name="Lui A."/>
            <person name="Ma L.J."/>
            <person name="Mabbitt R."/>
            <person name="Macdonald J."/>
            <person name="Maclean C."/>
            <person name="Major J."/>
            <person name="Manning J."/>
            <person name="Marabella R."/>
            <person name="Maru K."/>
            <person name="Matthews C."/>
            <person name="Mauceli E."/>
            <person name="Mccarthy M."/>
            <person name="Mcdonough S."/>
            <person name="Mcghee T."/>
            <person name="Meldrim J."/>
            <person name="Meneus L."/>
            <person name="Mesirov J."/>
            <person name="Mihalev A."/>
            <person name="Mihova T."/>
            <person name="Mikkelsen T."/>
            <person name="Mlenga V."/>
            <person name="Moru K."/>
            <person name="Mozes J."/>
            <person name="Mulrain L."/>
            <person name="Munson G."/>
            <person name="Naylor J."/>
            <person name="Newes C."/>
            <person name="Nguyen C."/>
            <person name="Nguyen N."/>
            <person name="Nguyen T."/>
            <person name="Nicol R."/>
            <person name="Nielsen C."/>
            <person name="Nizzari M."/>
            <person name="Norbu C."/>
            <person name="Norbu N."/>
            <person name="O'donnell P."/>
            <person name="Okoawo O."/>
            <person name="O'leary S."/>
            <person name="Omotosho B."/>
            <person name="O'neill K."/>
            <person name="Osman S."/>
            <person name="Parker S."/>
            <person name="Perrin D."/>
            <person name="Phunkhang P."/>
            <person name="Piqani B."/>
            <person name="Purcell S."/>
            <person name="Rachupka T."/>
            <person name="Ramasamy U."/>
            <person name="Rameau R."/>
            <person name="Ray V."/>
            <person name="Raymond C."/>
            <person name="Retta R."/>
            <person name="Richardson S."/>
            <person name="Rise C."/>
            <person name="Rodriguez J."/>
            <person name="Rogers J."/>
            <person name="Rogov P."/>
            <person name="Rutman M."/>
            <person name="Schupbach R."/>
            <person name="Seaman C."/>
            <person name="Settipalli S."/>
            <person name="Sharpe T."/>
            <person name="Sheridan J."/>
            <person name="Sherpa N."/>
            <person name="Shi J."/>
            <person name="Smirnov S."/>
            <person name="Smith C."/>
            <person name="Sougnez C."/>
            <person name="Spencer B."/>
            <person name="Stalker J."/>
            <person name="Stange-thomann N."/>
            <person name="Stavropoulos S."/>
            <person name="Stetson K."/>
            <person name="Stone C."/>
            <person name="Stone S."/>
            <person name="Stubbs M."/>
            <person name="Talamas J."/>
            <person name="Tchuinga P."/>
            <person name="Tenzing P."/>
            <person name="Tesfaye S."/>
            <person name="Theodore J."/>
            <person name="Thoulutsang Y."/>
            <person name="Topham K."/>
            <person name="Towey S."/>
            <person name="Tsamla T."/>
            <person name="Tsomo N."/>
            <person name="Vallee D."/>
            <person name="Vassiliev H."/>
            <person name="Venkataraman V."/>
            <person name="Vinson J."/>
            <person name="Vo A."/>
            <person name="Wade C."/>
            <person name="Wang S."/>
            <person name="Wangchuk T."/>
            <person name="Wangdi T."/>
            <person name="Whittaker C."/>
            <person name="Wilkinson J."/>
            <person name="Wu Y."/>
            <person name="Wyman D."/>
            <person name="Yadav S."/>
            <person name="Yang S."/>
            <person name="Yang X."/>
            <person name="Yeager S."/>
            <person name="Yee E."/>
            <person name="Young G."/>
            <person name="Zainoun J."/>
            <person name="Zembeck L."/>
            <person name="Zimmer A."/>
            <person name="Zody M."/>
            <person name="Lander E."/>
        </authorList>
    </citation>
    <scope>NUCLEOTIDE SEQUENCE [LARGE SCALE GENOMIC DNA]</scope>
</reference>
<dbReference type="SUPFAM" id="SSF103506">
    <property type="entry name" value="Mitochondrial carrier"/>
    <property type="match status" value="1"/>
</dbReference>
<keyword evidence="12" id="KW-1185">Reference proteome</keyword>
<keyword evidence="5" id="KW-0677">Repeat</keyword>
<feature type="repeat" description="Solcar" evidence="9">
    <location>
        <begin position="31"/>
        <end position="117"/>
    </location>
</feature>
<keyword evidence="3 10" id="KW-0813">Transport</keyword>
<evidence type="ECO:0000256" key="9">
    <source>
        <dbReference type="PROSITE-ProRule" id="PRU00282"/>
    </source>
</evidence>
<keyword evidence="6" id="KW-0999">Mitochondrion inner membrane</keyword>
<evidence type="ECO:0000256" key="10">
    <source>
        <dbReference type="RuleBase" id="RU000488"/>
    </source>
</evidence>
<evidence type="ECO:0000256" key="7">
    <source>
        <dbReference type="ARBA" id="ARBA00023128"/>
    </source>
</evidence>
<dbReference type="AlphaFoldDB" id="H2Y4Y6"/>
<keyword evidence="4 9" id="KW-0812">Transmembrane</keyword>
<feature type="repeat" description="Solcar" evidence="9">
    <location>
        <begin position="234"/>
        <end position="324"/>
    </location>
</feature>
<dbReference type="eggNOG" id="KOG0752">
    <property type="taxonomic scope" value="Eukaryota"/>
</dbReference>
<proteinExistence type="inferred from homology"/>
<comment type="subcellular location">
    <subcellularLocation>
        <location evidence="1">Mitochondrion inner membrane</location>
        <topology evidence="1">Multi-pass membrane protein</topology>
    </subcellularLocation>
</comment>
<reference evidence="11" key="3">
    <citation type="submission" date="2025-09" db="UniProtKB">
        <authorList>
            <consortium name="Ensembl"/>
        </authorList>
    </citation>
    <scope>IDENTIFICATION</scope>
</reference>
<dbReference type="InParanoid" id="H2Y4Y6"/>
<dbReference type="InterPro" id="IPR018108">
    <property type="entry name" value="MCP_transmembrane"/>
</dbReference>
<dbReference type="Proteomes" id="UP000007875">
    <property type="component" value="Unassembled WGS sequence"/>
</dbReference>
<dbReference type="PRINTS" id="PR00928">
    <property type="entry name" value="GRAVESDC"/>
</dbReference>
<organism evidence="11 12">
    <name type="scientific">Ciona savignyi</name>
    <name type="common">Pacific transparent sea squirt</name>
    <dbReference type="NCBI Taxonomy" id="51511"/>
    <lineage>
        <taxon>Eukaryota</taxon>
        <taxon>Metazoa</taxon>
        <taxon>Chordata</taxon>
        <taxon>Tunicata</taxon>
        <taxon>Ascidiacea</taxon>
        <taxon>Phlebobranchia</taxon>
        <taxon>Cionidae</taxon>
        <taxon>Ciona</taxon>
    </lineage>
</organism>
<name>H2Y4Y6_CIOSA</name>
<dbReference type="InterPro" id="IPR023395">
    <property type="entry name" value="MCP_dom_sf"/>
</dbReference>
<evidence type="ECO:0000256" key="5">
    <source>
        <dbReference type="ARBA" id="ARBA00022737"/>
    </source>
</evidence>
<keyword evidence="8 9" id="KW-0472">Membrane</keyword>
<dbReference type="FunCoup" id="H2Y4Y6">
    <property type="interactions" value="147"/>
</dbReference>
<keyword evidence="7" id="KW-0496">Mitochondrion</keyword>
<dbReference type="GO" id="GO:0055085">
    <property type="term" value="P:transmembrane transport"/>
    <property type="evidence" value="ECO:0007669"/>
    <property type="project" value="InterPro"/>
</dbReference>
<evidence type="ECO:0000256" key="1">
    <source>
        <dbReference type="ARBA" id="ARBA00004448"/>
    </source>
</evidence>
<evidence type="ECO:0000256" key="3">
    <source>
        <dbReference type="ARBA" id="ARBA00022448"/>
    </source>
</evidence>
<evidence type="ECO:0000256" key="6">
    <source>
        <dbReference type="ARBA" id="ARBA00022792"/>
    </source>
</evidence>
<evidence type="ECO:0000256" key="2">
    <source>
        <dbReference type="ARBA" id="ARBA00006375"/>
    </source>
</evidence>
<dbReference type="PROSITE" id="PS50920">
    <property type="entry name" value="SOLCAR"/>
    <property type="match status" value="3"/>
</dbReference>
<sequence length="332" mass="37387">PCLQTWTLLHVAFTDMASSSKEPNHKSVDWANTFKRLVAGGLSGCCTKFAIAPLDRTKILLQAQHPYYRNHGIFRCVLEICRREGVLSLWKGTSMMMIRIFPYSAVQFYSFRQYKSYYEPLIGNEHIKKIISGSSAGVTSVMCTYPLDMVRARLAFQITGEHRYNGILSAFASIYKHEGGIRGFYKGISATVIGMVPYAGVSFYTFDSLKELCIKHYPELLARPDNFSPETLVLKTWVSLLCGGFAGAISQTVSFPLDVARRRMQLANVLPDSHKFQGISSTLATVYKENGIIRGLYRGLSINYLRVIPQQAIAFSVHEYLLELFGINRTKD</sequence>
<dbReference type="HOGENOM" id="CLU_015166_10_1_1"/>
<dbReference type="GeneTree" id="ENSGT00940000157520"/>
<protein>
    <submittedName>
        <fullName evidence="11">Uncharacterized protein</fullName>
    </submittedName>
</protein>
<comment type="similarity">
    <text evidence="2 10">Belongs to the mitochondrial carrier (TC 2.A.29) family.</text>
</comment>
<evidence type="ECO:0000313" key="12">
    <source>
        <dbReference type="Proteomes" id="UP000007875"/>
    </source>
</evidence>
<feature type="repeat" description="Solcar" evidence="9">
    <location>
        <begin position="124"/>
        <end position="212"/>
    </location>
</feature>
<dbReference type="InterPro" id="IPR002067">
    <property type="entry name" value="MCP"/>
</dbReference>